<dbReference type="GO" id="GO:1990234">
    <property type="term" value="C:transferase complex"/>
    <property type="evidence" value="ECO:0007669"/>
    <property type="project" value="UniProtKB-ARBA"/>
</dbReference>
<evidence type="ECO:0000256" key="3">
    <source>
        <dbReference type="PROSITE-ProRule" id="PRU00221"/>
    </source>
</evidence>
<sequence length="419" mass="43723">MCTACDCSPAAGFHLIPEELLAEVLRHLPARSLALCANVSRAWEAVLGVAIQTRAELLGLVLPRVQTGWPQPFRLLVAEDPAAAWRGVKCSAALASAASPGDCLALHEDGEHLISVGADHDARVVSVFSLERNTLLGALRGHVEAVCCVAVEGDVVAAGAEDGTIRLWQLAARGSDINPRPMATLHGHTGALAGLTMWEGCLASGGADDRSVRTWSIAEGWRCTSTRLGHTHAVTSVSCGGRSTTGQRLLISGSTDRTARVWELTHAEPNSARTLRHLSYVLSVSAVGNTLACACVDSIVVWSLCEFERLYKVEHGNVCSCVRLSRADRAPGGLLLLSGGHDRKAKLWTLERPGGTIIATLEGHAGSVRGLAISAAGVAASCGIGGGGQLFVWHACGKGGCSPTDDAAGPGRIREDAHT</sequence>
<evidence type="ECO:0000313" key="5">
    <source>
        <dbReference type="EnsemblProtists" id="EOD26094"/>
    </source>
</evidence>
<dbReference type="PROSITE" id="PS50181">
    <property type="entry name" value="FBOX"/>
    <property type="match status" value="1"/>
</dbReference>
<reference evidence="6" key="1">
    <citation type="journal article" date="2013" name="Nature">
        <title>Pan genome of the phytoplankton Emiliania underpins its global distribution.</title>
        <authorList>
            <person name="Read B.A."/>
            <person name="Kegel J."/>
            <person name="Klute M.J."/>
            <person name="Kuo A."/>
            <person name="Lefebvre S.C."/>
            <person name="Maumus F."/>
            <person name="Mayer C."/>
            <person name="Miller J."/>
            <person name="Monier A."/>
            <person name="Salamov A."/>
            <person name="Young J."/>
            <person name="Aguilar M."/>
            <person name="Claverie J.M."/>
            <person name="Frickenhaus S."/>
            <person name="Gonzalez K."/>
            <person name="Herman E.K."/>
            <person name="Lin Y.C."/>
            <person name="Napier J."/>
            <person name="Ogata H."/>
            <person name="Sarno A.F."/>
            <person name="Shmutz J."/>
            <person name="Schroeder D."/>
            <person name="de Vargas C."/>
            <person name="Verret F."/>
            <person name="von Dassow P."/>
            <person name="Valentin K."/>
            <person name="Van de Peer Y."/>
            <person name="Wheeler G."/>
            <person name="Dacks J.B."/>
            <person name="Delwiche C.F."/>
            <person name="Dyhrman S.T."/>
            <person name="Glockner G."/>
            <person name="John U."/>
            <person name="Richards T."/>
            <person name="Worden A.Z."/>
            <person name="Zhang X."/>
            <person name="Grigoriev I.V."/>
            <person name="Allen A.E."/>
            <person name="Bidle K."/>
            <person name="Borodovsky M."/>
            <person name="Bowler C."/>
            <person name="Brownlee C."/>
            <person name="Cock J.M."/>
            <person name="Elias M."/>
            <person name="Gladyshev V.N."/>
            <person name="Groth M."/>
            <person name="Guda C."/>
            <person name="Hadaegh A."/>
            <person name="Iglesias-Rodriguez M.D."/>
            <person name="Jenkins J."/>
            <person name="Jones B.M."/>
            <person name="Lawson T."/>
            <person name="Leese F."/>
            <person name="Lindquist E."/>
            <person name="Lobanov A."/>
            <person name="Lomsadze A."/>
            <person name="Malik S.B."/>
            <person name="Marsh M.E."/>
            <person name="Mackinder L."/>
            <person name="Mock T."/>
            <person name="Mueller-Roeber B."/>
            <person name="Pagarete A."/>
            <person name="Parker M."/>
            <person name="Probert I."/>
            <person name="Quesneville H."/>
            <person name="Raines C."/>
            <person name="Rensing S.A."/>
            <person name="Riano-Pachon D.M."/>
            <person name="Richier S."/>
            <person name="Rokitta S."/>
            <person name="Shiraiwa Y."/>
            <person name="Soanes D.M."/>
            <person name="van der Giezen M."/>
            <person name="Wahlund T.M."/>
            <person name="Williams B."/>
            <person name="Wilson W."/>
            <person name="Wolfe G."/>
            <person name="Wurch L.L."/>
        </authorList>
    </citation>
    <scope>NUCLEOTIDE SEQUENCE</scope>
</reference>
<dbReference type="PRINTS" id="PR00320">
    <property type="entry name" value="GPROTEINBRPT"/>
</dbReference>
<feature type="repeat" description="WD" evidence="3">
    <location>
        <begin position="227"/>
        <end position="272"/>
    </location>
</feature>
<dbReference type="eggNOG" id="KOG0274">
    <property type="taxonomic scope" value="Eukaryota"/>
</dbReference>
<name>A0A0D3JRF9_EMIH1</name>
<dbReference type="Proteomes" id="UP000013827">
    <property type="component" value="Unassembled WGS sequence"/>
</dbReference>
<feature type="domain" description="F-box" evidence="4">
    <location>
        <begin position="10"/>
        <end position="47"/>
    </location>
</feature>
<accession>A0A0D3JRF9</accession>
<dbReference type="PROSITE" id="PS50082">
    <property type="entry name" value="WD_REPEATS_2"/>
    <property type="match status" value="2"/>
</dbReference>
<protein>
    <recommendedName>
        <fullName evidence="4">F-box domain-containing protein</fullName>
    </recommendedName>
</protein>
<dbReference type="OMA" id="NEENGWI"/>
<dbReference type="Gene3D" id="2.130.10.10">
    <property type="entry name" value="YVTN repeat-like/Quinoprotein amine dehydrogenase"/>
    <property type="match status" value="2"/>
</dbReference>
<dbReference type="InterPro" id="IPR036047">
    <property type="entry name" value="F-box-like_dom_sf"/>
</dbReference>
<organism evidence="5 6">
    <name type="scientific">Emiliania huxleyi (strain CCMP1516)</name>
    <dbReference type="NCBI Taxonomy" id="280463"/>
    <lineage>
        <taxon>Eukaryota</taxon>
        <taxon>Haptista</taxon>
        <taxon>Haptophyta</taxon>
        <taxon>Prymnesiophyceae</taxon>
        <taxon>Isochrysidales</taxon>
        <taxon>Noelaerhabdaceae</taxon>
        <taxon>Emiliania</taxon>
    </lineage>
</organism>
<evidence type="ECO:0000259" key="4">
    <source>
        <dbReference type="PROSITE" id="PS50181"/>
    </source>
</evidence>
<dbReference type="PROSITE" id="PS50294">
    <property type="entry name" value="WD_REPEATS_REGION"/>
    <property type="match status" value="1"/>
</dbReference>
<dbReference type="Pfam" id="PF00400">
    <property type="entry name" value="WD40"/>
    <property type="match status" value="3"/>
</dbReference>
<dbReference type="EnsemblProtists" id="EOD26094">
    <property type="protein sequence ID" value="EOD26094"/>
    <property type="gene ID" value="EMIHUDRAFT_237113"/>
</dbReference>
<evidence type="ECO:0000256" key="2">
    <source>
        <dbReference type="ARBA" id="ARBA00022737"/>
    </source>
</evidence>
<proteinExistence type="predicted"/>
<dbReference type="InterPro" id="IPR015943">
    <property type="entry name" value="WD40/YVTN_repeat-like_dom_sf"/>
</dbReference>
<dbReference type="SUPFAM" id="SSF81383">
    <property type="entry name" value="F-box domain"/>
    <property type="match status" value="1"/>
</dbReference>
<dbReference type="AlphaFoldDB" id="A0A0D3JRF9"/>
<dbReference type="InterPro" id="IPR001810">
    <property type="entry name" value="F-box_dom"/>
</dbReference>
<dbReference type="CDD" id="cd09917">
    <property type="entry name" value="F-box_SF"/>
    <property type="match status" value="1"/>
</dbReference>
<keyword evidence="6" id="KW-1185">Reference proteome</keyword>
<evidence type="ECO:0000256" key="1">
    <source>
        <dbReference type="ARBA" id="ARBA00022574"/>
    </source>
</evidence>
<dbReference type="GeneID" id="17271638"/>
<dbReference type="PANTHER" id="PTHR22847">
    <property type="entry name" value="WD40 REPEAT PROTEIN"/>
    <property type="match status" value="1"/>
</dbReference>
<dbReference type="RefSeq" id="XP_005778523.1">
    <property type="nucleotide sequence ID" value="XM_005778466.1"/>
</dbReference>
<dbReference type="SUPFAM" id="SSF50978">
    <property type="entry name" value="WD40 repeat-like"/>
    <property type="match status" value="1"/>
</dbReference>
<dbReference type="STRING" id="2903.R1EZ06"/>
<dbReference type="SMART" id="SM00320">
    <property type="entry name" value="WD40"/>
    <property type="match status" value="7"/>
</dbReference>
<dbReference type="InterPro" id="IPR001680">
    <property type="entry name" value="WD40_rpt"/>
</dbReference>
<dbReference type="PANTHER" id="PTHR22847:SF637">
    <property type="entry name" value="WD REPEAT DOMAIN 5B"/>
    <property type="match status" value="1"/>
</dbReference>
<keyword evidence="2" id="KW-0677">Repeat</keyword>
<dbReference type="InterPro" id="IPR019775">
    <property type="entry name" value="WD40_repeat_CS"/>
</dbReference>
<dbReference type="Pfam" id="PF12937">
    <property type="entry name" value="F-box-like"/>
    <property type="match status" value="1"/>
</dbReference>
<reference evidence="5" key="2">
    <citation type="submission" date="2024-10" db="UniProtKB">
        <authorList>
            <consortium name="EnsemblProtists"/>
        </authorList>
    </citation>
    <scope>IDENTIFICATION</scope>
</reference>
<dbReference type="InterPro" id="IPR020472">
    <property type="entry name" value="WD40_PAC1"/>
</dbReference>
<dbReference type="Gene3D" id="1.20.1280.50">
    <property type="match status" value="1"/>
</dbReference>
<dbReference type="PaxDb" id="2903-EOD26094"/>
<dbReference type="KEGG" id="ehx:EMIHUDRAFT_237113"/>
<feature type="repeat" description="WD" evidence="3">
    <location>
        <begin position="139"/>
        <end position="170"/>
    </location>
</feature>
<dbReference type="InterPro" id="IPR036322">
    <property type="entry name" value="WD40_repeat_dom_sf"/>
</dbReference>
<keyword evidence="1 3" id="KW-0853">WD repeat</keyword>
<dbReference type="PROSITE" id="PS00678">
    <property type="entry name" value="WD_REPEATS_1"/>
    <property type="match status" value="1"/>
</dbReference>
<evidence type="ECO:0000313" key="6">
    <source>
        <dbReference type="Proteomes" id="UP000013827"/>
    </source>
</evidence>
<dbReference type="HOGENOM" id="CLU_656271_0_0_1"/>